<dbReference type="Proteomes" id="UP000218811">
    <property type="component" value="Unassembled WGS sequence"/>
</dbReference>
<dbReference type="OMA" id="LCMTGYN"/>
<organism evidence="5 6">
    <name type="scientific">Wolfiporia cocos (strain MD-104)</name>
    <name type="common">Brown rot fungus</name>
    <dbReference type="NCBI Taxonomy" id="742152"/>
    <lineage>
        <taxon>Eukaryota</taxon>
        <taxon>Fungi</taxon>
        <taxon>Dikarya</taxon>
        <taxon>Basidiomycota</taxon>
        <taxon>Agaricomycotina</taxon>
        <taxon>Agaricomycetes</taxon>
        <taxon>Polyporales</taxon>
        <taxon>Phaeolaceae</taxon>
        <taxon>Wolfiporia</taxon>
    </lineage>
</organism>
<name>A0A2H3IZJ4_WOLCO</name>
<dbReference type="InterPro" id="IPR050502">
    <property type="entry name" value="Euk_RNA-bind_prot"/>
</dbReference>
<dbReference type="GO" id="GO:0005634">
    <property type="term" value="C:nucleus"/>
    <property type="evidence" value="ECO:0007669"/>
    <property type="project" value="TreeGrafter"/>
</dbReference>
<dbReference type="AlphaFoldDB" id="A0A2H3IZJ4"/>
<evidence type="ECO:0000256" key="1">
    <source>
        <dbReference type="ARBA" id="ARBA00022884"/>
    </source>
</evidence>
<dbReference type="STRING" id="742152.A0A2H3IZJ4"/>
<dbReference type="PANTHER" id="PTHR48025:SF1">
    <property type="entry name" value="RRM DOMAIN-CONTAINING PROTEIN"/>
    <property type="match status" value="1"/>
</dbReference>
<dbReference type="PANTHER" id="PTHR48025">
    <property type="entry name" value="OS02G0815200 PROTEIN"/>
    <property type="match status" value="1"/>
</dbReference>
<dbReference type="EMBL" id="KB467843">
    <property type="protein sequence ID" value="PCH35412.1"/>
    <property type="molecule type" value="Genomic_DNA"/>
</dbReference>
<evidence type="ECO:0000256" key="3">
    <source>
        <dbReference type="SAM" id="MobiDB-lite"/>
    </source>
</evidence>
<gene>
    <name evidence="5" type="ORF">WOLCODRAFT_91566</name>
</gene>
<dbReference type="GO" id="GO:0003729">
    <property type="term" value="F:mRNA binding"/>
    <property type="evidence" value="ECO:0007669"/>
    <property type="project" value="TreeGrafter"/>
</dbReference>
<dbReference type="PROSITE" id="PS50102">
    <property type="entry name" value="RRM"/>
    <property type="match status" value="2"/>
</dbReference>
<dbReference type="InterPro" id="IPR035979">
    <property type="entry name" value="RBD_domain_sf"/>
</dbReference>
<keyword evidence="1 2" id="KW-0694">RNA-binding</keyword>
<dbReference type="CDD" id="cd00590">
    <property type="entry name" value="RRM_SF"/>
    <property type="match status" value="1"/>
</dbReference>
<dbReference type="SMART" id="SM00360">
    <property type="entry name" value="RRM"/>
    <property type="match status" value="3"/>
</dbReference>
<sequence length="433" mass="46700">MTASPNPVFKFNREVFTVKVENIADGASRFEIVDLFKTLIDEVRKCEEYAEGGRRVIELTFASNDAAKKALCMSGYTVSGIPLTVSVASPPDASRVTKQGKQPDNRRNLYVLGLPFDLTKVEFIEIFARYGTVSHAVILATVDNASRRRGFVVMSTHSEARAAMDALSRKEIKGHIIDVSWAVVQRSQGFLDGGDRTTVLASQPPSPTPSVFDFPAGSNPSSGQVSEASSPRPDRAPMSIFSSQANSVLVSNLPSILFSQLSDLYPLFCPYGDIRKIDILESGANDLNHGDISVAVEYATVAQALEARNALSGQKYSSIPVKVEFIQNPANPALKNDYYGPASAINKNMKAGLNPRAAPFVVPAGLPPDTILAPVHTLYAEQRIDQDRIAALPSGLIAVRPYPASPYATHGSLYTQLYVPVTETARPSSAPSP</sequence>
<feature type="domain" description="RRM" evidence="4">
    <location>
        <begin position="107"/>
        <end position="184"/>
    </location>
</feature>
<proteinExistence type="predicted"/>
<evidence type="ECO:0000313" key="5">
    <source>
        <dbReference type="EMBL" id="PCH35412.1"/>
    </source>
</evidence>
<dbReference type="Pfam" id="PF00076">
    <property type="entry name" value="RRM_1"/>
    <property type="match status" value="1"/>
</dbReference>
<dbReference type="Gene3D" id="3.30.70.330">
    <property type="match status" value="2"/>
</dbReference>
<reference evidence="5 6" key="1">
    <citation type="journal article" date="2012" name="Science">
        <title>The Paleozoic origin of enzymatic lignin decomposition reconstructed from 31 fungal genomes.</title>
        <authorList>
            <person name="Floudas D."/>
            <person name="Binder M."/>
            <person name="Riley R."/>
            <person name="Barry K."/>
            <person name="Blanchette R.A."/>
            <person name="Henrissat B."/>
            <person name="Martinez A.T."/>
            <person name="Otillar R."/>
            <person name="Spatafora J.W."/>
            <person name="Yadav J.S."/>
            <person name="Aerts A."/>
            <person name="Benoit I."/>
            <person name="Boyd A."/>
            <person name="Carlson A."/>
            <person name="Copeland A."/>
            <person name="Coutinho P.M."/>
            <person name="de Vries R.P."/>
            <person name="Ferreira P."/>
            <person name="Findley K."/>
            <person name="Foster B."/>
            <person name="Gaskell J."/>
            <person name="Glotzer D."/>
            <person name="Gorecki P."/>
            <person name="Heitman J."/>
            <person name="Hesse C."/>
            <person name="Hori C."/>
            <person name="Igarashi K."/>
            <person name="Jurgens J.A."/>
            <person name="Kallen N."/>
            <person name="Kersten P."/>
            <person name="Kohler A."/>
            <person name="Kuees U."/>
            <person name="Kumar T.K.A."/>
            <person name="Kuo A."/>
            <person name="LaButti K."/>
            <person name="Larrondo L.F."/>
            <person name="Lindquist E."/>
            <person name="Ling A."/>
            <person name="Lombard V."/>
            <person name="Lucas S."/>
            <person name="Lundell T."/>
            <person name="Martin R."/>
            <person name="McLaughlin D.J."/>
            <person name="Morgenstern I."/>
            <person name="Morin E."/>
            <person name="Murat C."/>
            <person name="Nagy L.G."/>
            <person name="Nolan M."/>
            <person name="Ohm R.A."/>
            <person name="Patyshakuliyeva A."/>
            <person name="Rokas A."/>
            <person name="Ruiz-Duenas F.J."/>
            <person name="Sabat G."/>
            <person name="Salamov A."/>
            <person name="Samejima M."/>
            <person name="Schmutz J."/>
            <person name="Slot J.C."/>
            <person name="St John F."/>
            <person name="Stenlid J."/>
            <person name="Sun H."/>
            <person name="Sun S."/>
            <person name="Syed K."/>
            <person name="Tsang A."/>
            <person name="Wiebenga A."/>
            <person name="Young D."/>
            <person name="Pisabarro A."/>
            <person name="Eastwood D.C."/>
            <person name="Martin F."/>
            <person name="Cullen D."/>
            <person name="Grigoriev I.V."/>
            <person name="Hibbett D.S."/>
        </authorList>
    </citation>
    <scope>NUCLEOTIDE SEQUENCE [LARGE SCALE GENOMIC DNA]</scope>
    <source>
        <strain evidence="5 6">MD-104</strain>
    </source>
</reference>
<evidence type="ECO:0000313" key="6">
    <source>
        <dbReference type="Proteomes" id="UP000218811"/>
    </source>
</evidence>
<dbReference type="SUPFAM" id="SSF54928">
    <property type="entry name" value="RNA-binding domain, RBD"/>
    <property type="match status" value="2"/>
</dbReference>
<dbReference type="OrthoDB" id="6159137at2759"/>
<feature type="region of interest" description="Disordered" evidence="3">
    <location>
        <begin position="195"/>
        <end position="236"/>
    </location>
</feature>
<keyword evidence="6" id="KW-1185">Reference proteome</keyword>
<accession>A0A2H3IZJ4</accession>
<feature type="compositionally biased region" description="Polar residues" evidence="3">
    <location>
        <begin position="218"/>
        <end position="229"/>
    </location>
</feature>
<dbReference type="InterPro" id="IPR012677">
    <property type="entry name" value="Nucleotide-bd_a/b_plait_sf"/>
</dbReference>
<protein>
    <submittedName>
        <fullName evidence="5">RNA-binding domain-containing protein</fullName>
    </submittedName>
</protein>
<feature type="domain" description="RRM" evidence="4">
    <location>
        <begin position="246"/>
        <end position="328"/>
    </location>
</feature>
<dbReference type="InterPro" id="IPR000504">
    <property type="entry name" value="RRM_dom"/>
</dbReference>
<evidence type="ECO:0000259" key="4">
    <source>
        <dbReference type="PROSITE" id="PS50102"/>
    </source>
</evidence>
<evidence type="ECO:0000256" key="2">
    <source>
        <dbReference type="PROSITE-ProRule" id="PRU00176"/>
    </source>
</evidence>